<dbReference type="Proteomes" id="UP000244962">
    <property type="component" value="Unassembled WGS sequence"/>
</dbReference>
<feature type="compositionally biased region" description="Low complexity" evidence="1">
    <location>
        <begin position="19"/>
        <end position="29"/>
    </location>
</feature>
<comment type="caution">
    <text evidence="3">The sequence shown here is derived from an EMBL/GenBank/DDBJ whole genome shotgun (WGS) entry which is preliminary data.</text>
</comment>
<keyword evidence="4" id="KW-1185">Reference proteome</keyword>
<evidence type="ECO:0000256" key="1">
    <source>
        <dbReference type="SAM" id="MobiDB-lite"/>
    </source>
</evidence>
<reference evidence="4" key="1">
    <citation type="submission" date="2018-04" db="EMBL/GenBank/DDBJ databases">
        <authorList>
            <person name="Liu S."/>
            <person name="Wang Z."/>
            <person name="Li J."/>
        </authorList>
    </citation>
    <scope>NUCLEOTIDE SEQUENCE [LARGE SCALE GENOMIC DNA]</scope>
    <source>
        <strain evidence="4">622</strain>
    </source>
</reference>
<feature type="transmembrane region" description="Helical" evidence="2">
    <location>
        <begin position="86"/>
        <end position="107"/>
    </location>
</feature>
<dbReference type="Pfam" id="PF06912">
    <property type="entry name" value="DUF1275"/>
    <property type="match status" value="1"/>
</dbReference>
<keyword evidence="2" id="KW-1133">Transmembrane helix</keyword>
<protein>
    <submittedName>
        <fullName evidence="3">DUF1275 domain-containing protein</fullName>
    </submittedName>
</protein>
<feature type="transmembrane region" description="Helical" evidence="2">
    <location>
        <begin position="205"/>
        <end position="222"/>
    </location>
</feature>
<feature type="transmembrane region" description="Helical" evidence="2">
    <location>
        <begin position="147"/>
        <end position="167"/>
    </location>
</feature>
<feature type="transmembrane region" description="Helical" evidence="2">
    <location>
        <begin position="119"/>
        <end position="141"/>
    </location>
</feature>
<dbReference type="PANTHER" id="PTHR37314">
    <property type="entry name" value="SLR0142 PROTEIN"/>
    <property type="match status" value="1"/>
</dbReference>
<evidence type="ECO:0000256" key="2">
    <source>
        <dbReference type="SAM" id="Phobius"/>
    </source>
</evidence>
<feature type="region of interest" description="Disordered" evidence="1">
    <location>
        <begin position="1"/>
        <end position="29"/>
    </location>
</feature>
<proteinExistence type="predicted"/>
<organism evidence="3 4">
    <name type="scientific">Mycetocola zhujimingii</name>
    <dbReference type="NCBI Taxonomy" id="2079792"/>
    <lineage>
        <taxon>Bacteria</taxon>
        <taxon>Bacillati</taxon>
        <taxon>Actinomycetota</taxon>
        <taxon>Actinomycetes</taxon>
        <taxon>Micrococcales</taxon>
        <taxon>Microbacteriaceae</taxon>
        <taxon>Mycetocola</taxon>
    </lineage>
</organism>
<accession>A0A2U1TFK6</accession>
<dbReference type="AlphaFoldDB" id="A0A2U1TFK6"/>
<feature type="transmembrane region" description="Helical" evidence="2">
    <location>
        <begin position="228"/>
        <end position="248"/>
    </location>
</feature>
<keyword evidence="2" id="KW-0472">Membrane</keyword>
<dbReference type="EMBL" id="QEFB01000004">
    <property type="protein sequence ID" value="PWC07600.1"/>
    <property type="molecule type" value="Genomic_DNA"/>
</dbReference>
<dbReference type="PANTHER" id="PTHR37314:SF4">
    <property type="entry name" value="UPF0700 TRANSMEMBRANE PROTEIN YOAK"/>
    <property type="match status" value="1"/>
</dbReference>
<keyword evidence="2" id="KW-0812">Transmembrane</keyword>
<sequence length="262" mass="27089">MMPTPSALPHDQEATMPNTPSSASAAQPPTAARDTGLVAALLILSVSTGILDGVSYHALDQVFTGNMTGNVLFVGFALGGQQELPVINLLVALLAFVLGVIVAARVLRIRPTRDRVPRATTVMLACGTAATLAIGVGWGWIEPLDSTGILLVTGVLAFFLGAQASALKPVGIRDISTVVVTMTIVNLASDGWFVGKNDPHWLRKLLAILAMALGAYVGAALYFSFGAAVATCAGGVVMGCGAVVLRVVSNRLARSGIRQSRI</sequence>
<dbReference type="InterPro" id="IPR010699">
    <property type="entry name" value="DUF1275"/>
</dbReference>
<evidence type="ECO:0000313" key="3">
    <source>
        <dbReference type="EMBL" id="PWC07600.1"/>
    </source>
</evidence>
<name>A0A2U1TFK6_9MICO</name>
<gene>
    <name evidence="3" type="ORF">DF223_06085</name>
</gene>
<feature type="transmembrane region" description="Helical" evidence="2">
    <location>
        <begin position="62"/>
        <end position="80"/>
    </location>
</feature>
<evidence type="ECO:0000313" key="4">
    <source>
        <dbReference type="Proteomes" id="UP000244962"/>
    </source>
</evidence>